<comment type="caution">
    <text evidence="4">The sequence shown here is derived from an EMBL/GenBank/DDBJ whole genome shotgun (WGS) entry which is preliminary data.</text>
</comment>
<organism evidence="4 5">
    <name type="scientific">Psilocybe cf. subviscida</name>
    <dbReference type="NCBI Taxonomy" id="2480587"/>
    <lineage>
        <taxon>Eukaryota</taxon>
        <taxon>Fungi</taxon>
        <taxon>Dikarya</taxon>
        <taxon>Basidiomycota</taxon>
        <taxon>Agaricomycotina</taxon>
        <taxon>Agaricomycetes</taxon>
        <taxon>Agaricomycetidae</taxon>
        <taxon>Agaricales</taxon>
        <taxon>Agaricineae</taxon>
        <taxon>Strophariaceae</taxon>
        <taxon>Psilocybe</taxon>
    </lineage>
</organism>
<feature type="transmembrane region" description="Helical" evidence="2">
    <location>
        <begin position="450"/>
        <end position="470"/>
    </location>
</feature>
<feature type="region of interest" description="Disordered" evidence="1">
    <location>
        <begin position="693"/>
        <end position="746"/>
    </location>
</feature>
<dbReference type="Proteomes" id="UP000567179">
    <property type="component" value="Unassembled WGS sequence"/>
</dbReference>
<accession>A0A8H5BX73</accession>
<name>A0A8H5BX73_9AGAR</name>
<evidence type="ECO:0000259" key="3">
    <source>
        <dbReference type="Pfam" id="PF01553"/>
    </source>
</evidence>
<feature type="region of interest" description="Disordered" evidence="1">
    <location>
        <begin position="621"/>
        <end position="650"/>
    </location>
</feature>
<dbReference type="Pfam" id="PF01553">
    <property type="entry name" value="Acyltransferase"/>
    <property type="match status" value="1"/>
</dbReference>
<dbReference type="OrthoDB" id="2427554at2759"/>
<dbReference type="EMBL" id="JAACJJ010000001">
    <property type="protein sequence ID" value="KAF5330936.1"/>
    <property type="molecule type" value="Genomic_DNA"/>
</dbReference>
<feature type="compositionally biased region" description="Polar residues" evidence="1">
    <location>
        <begin position="733"/>
        <end position="746"/>
    </location>
</feature>
<keyword evidence="5" id="KW-1185">Reference proteome</keyword>
<keyword evidence="2" id="KW-0472">Membrane</keyword>
<feature type="domain" description="Phospholipid/glycerol acyltransferase" evidence="3">
    <location>
        <begin position="195"/>
        <end position="255"/>
    </location>
</feature>
<dbReference type="AlphaFoldDB" id="A0A8H5BX73"/>
<gene>
    <name evidence="4" type="ORF">D9619_005555</name>
</gene>
<dbReference type="GO" id="GO:0016287">
    <property type="term" value="F:glycerone-phosphate O-acyltransferase activity"/>
    <property type="evidence" value="ECO:0007669"/>
    <property type="project" value="TreeGrafter"/>
</dbReference>
<reference evidence="4 5" key="1">
    <citation type="journal article" date="2020" name="ISME J.">
        <title>Uncovering the hidden diversity of litter-decomposition mechanisms in mushroom-forming fungi.</title>
        <authorList>
            <person name="Floudas D."/>
            <person name="Bentzer J."/>
            <person name="Ahren D."/>
            <person name="Johansson T."/>
            <person name="Persson P."/>
            <person name="Tunlid A."/>
        </authorList>
    </citation>
    <scope>NUCLEOTIDE SEQUENCE [LARGE SCALE GENOMIC DNA]</scope>
    <source>
        <strain evidence="4 5">CBS 101986</strain>
    </source>
</reference>
<feature type="transmembrane region" description="Helical" evidence="2">
    <location>
        <begin position="490"/>
        <end position="507"/>
    </location>
</feature>
<proteinExistence type="predicted"/>
<dbReference type="PANTHER" id="PTHR31605:SF0">
    <property type="entry name" value="GLYCEROL-3-PHOSPHATE O-ACYLTRANSFERASE 1"/>
    <property type="match status" value="1"/>
</dbReference>
<evidence type="ECO:0000256" key="1">
    <source>
        <dbReference type="SAM" id="MobiDB-lite"/>
    </source>
</evidence>
<keyword evidence="2" id="KW-1133">Transmembrane helix</keyword>
<dbReference type="InterPro" id="IPR002123">
    <property type="entry name" value="Plipid/glycerol_acylTrfase"/>
</dbReference>
<evidence type="ECO:0000256" key="2">
    <source>
        <dbReference type="SAM" id="Phobius"/>
    </source>
</evidence>
<evidence type="ECO:0000313" key="4">
    <source>
        <dbReference type="EMBL" id="KAF5330936.1"/>
    </source>
</evidence>
<dbReference type="GO" id="GO:0008654">
    <property type="term" value="P:phospholipid biosynthetic process"/>
    <property type="evidence" value="ECO:0007669"/>
    <property type="project" value="TreeGrafter"/>
</dbReference>
<dbReference type="PANTHER" id="PTHR31605">
    <property type="entry name" value="GLYCEROL-3-PHOSPHATE O-ACYLTRANSFERASE 1"/>
    <property type="match status" value="1"/>
</dbReference>
<evidence type="ECO:0000313" key="5">
    <source>
        <dbReference type="Proteomes" id="UP000567179"/>
    </source>
</evidence>
<sequence length="746" mass="83090">MATSDSTVAYDATMLFWRTITQIFFREIRPRGAFNIPKDGPVIFFLDPLLLSLEVYRETKRHVQFLTAAASMQRKWVGFFARLMDSIPVARAADLAKPGSGRVSISPDDPCLVLGEGTKFTTDFSPRMQIMLPKSVNSAAAEVVEVISDTQLRVKKEFGGDKGKGTVHIRQKLQELEDEGVLGLEYKKLPYVDQTEMYQHVYQCLNQGGSIGIFPEGGSHDRTDLLPLKAGVSVMALGAMANDPNLRVKIVPVGLSYFHAHRFRSRAVVEFGSALDVPPEFVEMFKQGGQQKRDAVSSFLNLIYDSLKTVTIRAPDYDTLMATVRRLYKTPGQHLTLGQVVELNRRLLEGYVHFKDEPRVQKLRDDVLKYNRRVRDLGLRDHQVPRAQKAGWKTLGLLTYRVILLLVWTLFALPGTILNSPILILASIISRKKAKAALAASVVKIAGRDVLATWKILIALGVTPVLYAFYAVLSGVFALRAGTPLKYRVFAPFLTIISLPFMNYAALKFGEAGMDVLKSLPPLIVALIPGQQRSLDNLKATRLDLANQVCSVINDFGPKIYEDFDQARILVPSASAPPSNGQTGLWRRKSSTGAVDAQGLGLTHPMTWIDERLFGWSRSSKRGTSAWNGEDYSRINTPDESDDEDHGDYDNVIGMFSPLIDEQGLKSTTQKTTRSRQSSYADLQRLRMAPMTSALSRSAQDETGHHRERRASLNNGVAVERIAQVDKQEPFSEATQDLNQENNKSK</sequence>
<dbReference type="SUPFAM" id="SSF69593">
    <property type="entry name" value="Glycerol-3-phosphate (1)-acyltransferase"/>
    <property type="match status" value="1"/>
</dbReference>
<dbReference type="GO" id="GO:0004366">
    <property type="term" value="F:glycerol-3-phosphate O-acyltransferase activity"/>
    <property type="evidence" value="ECO:0007669"/>
    <property type="project" value="TreeGrafter"/>
</dbReference>
<keyword evidence="2" id="KW-0812">Transmembrane</keyword>
<feature type="transmembrane region" description="Helical" evidence="2">
    <location>
        <begin position="403"/>
        <end position="429"/>
    </location>
</feature>
<protein>
    <recommendedName>
        <fullName evidence="3">Phospholipid/glycerol acyltransferase domain-containing protein</fullName>
    </recommendedName>
</protein>
<dbReference type="InterPro" id="IPR052744">
    <property type="entry name" value="GPAT/DAPAT"/>
</dbReference>